<dbReference type="Proteomes" id="UP000515145">
    <property type="component" value="Chromosome 15"/>
</dbReference>
<gene>
    <name evidence="3" type="primary">LOC114447629</name>
</gene>
<dbReference type="RefSeq" id="XP_028279818.1">
    <property type="nucleotide sequence ID" value="XM_028424017.1"/>
</dbReference>
<feature type="region of interest" description="Disordered" evidence="1">
    <location>
        <begin position="1"/>
        <end position="141"/>
    </location>
</feature>
<evidence type="ECO:0000313" key="3">
    <source>
        <dbReference type="RefSeq" id="XP_028279818.1"/>
    </source>
</evidence>
<feature type="compositionally biased region" description="Basic and acidic residues" evidence="1">
    <location>
        <begin position="95"/>
        <end position="106"/>
    </location>
</feature>
<evidence type="ECO:0000313" key="2">
    <source>
        <dbReference type="Proteomes" id="UP000515145"/>
    </source>
</evidence>
<accession>A0A6P7JSD2</accession>
<evidence type="ECO:0000256" key="1">
    <source>
        <dbReference type="SAM" id="MobiDB-lite"/>
    </source>
</evidence>
<feature type="compositionally biased region" description="Polar residues" evidence="1">
    <location>
        <begin position="1"/>
        <end position="11"/>
    </location>
</feature>
<feature type="compositionally biased region" description="Polar residues" evidence="1">
    <location>
        <begin position="35"/>
        <end position="47"/>
    </location>
</feature>
<dbReference type="InParanoid" id="A0A6P7JSD2"/>
<dbReference type="GeneID" id="114447629"/>
<proteinExistence type="predicted"/>
<sequence>MDPSRGPQSHSAEPAKDQHADSAQQAKSRLGPAFQSLSRCSACYNHNKNSKRRWGGGSESSSSAEDSGPDVEVDSEEESSSSCSSVEDLAAETSETERQSAAHEDAAEPEPEGQDVNGRQETRETVQSQGNEKQAKGTTRRAPLVKSYSLPASFNPRLVPVSLLPRPPRVISTLHLQVGSQMHDKDIFFPIRQRLNHPTPF</sequence>
<keyword evidence="2" id="KW-1185">Reference proteome</keyword>
<protein>
    <submittedName>
        <fullName evidence="3">Uncharacterized protein LOC114447629</fullName>
    </submittedName>
</protein>
<name>A0A6P7JSD2_9TELE</name>
<dbReference type="AlphaFoldDB" id="A0A6P7JSD2"/>
<feature type="compositionally biased region" description="Acidic residues" evidence="1">
    <location>
        <begin position="67"/>
        <end position="79"/>
    </location>
</feature>
<reference evidence="3" key="1">
    <citation type="submission" date="2025-08" db="UniProtKB">
        <authorList>
            <consortium name="RefSeq"/>
        </authorList>
    </citation>
    <scope>IDENTIFICATION</scope>
</reference>
<dbReference type="OrthoDB" id="8963478at2759"/>
<organism evidence="2 3">
    <name type="scientific">Parambassis ranga</name>
    <name type="common">Indian glassy fish</name>
    <dbReference type="NCBI Taxonomy" id="210632"/>
    <lineage>
        <taxon>Eukaryota</taxon>
        <taxon>Metazoa</taxon>
        <taxon>Chordata</taxon>
        <taxon>Craniata</taxon>
        <taxon>Vertebrata</taxon>
        <taxon>Euteleostomi</taxon>
        <taxon>Actinopterygii</taxon>
        <taxon>Neopterygii</taxon>
        <taxon>Teleostei</taxon>
        <taxon>Neoteleostei</taxon>
        <taxon>Acanthomorphata</taxon>
        <taxon>Ovalentaria</taxon>
        <taxon>Ambassidae</taxon>
        <taxon>Parambassis</taxon>
    </lineage>
</organism>